<dbReference type="SMART" id="SM00822">
    <property type="entry name" value="PKS_KR"/>
    <property type="match status" value="1"/>
</dbReference>
<gene>
    <name evidence="4" type="ORF">MSBR3_0299</name>
</gene>
<name>A0A0E3SJM1_METBA</name>
<dbReference type="InterPro" id="IPR020904">
    <property type="entry name" value="Sc_DH/Rdtase_CS"/>
</dbReference>
<dbReference type="SUPFAM" id="SSF51735">
    <property type="entry name" value="NAD(P)-binding Rossmann-fold domains"/>
    <property type="match status" value="1"/>
</dbReference>
<dbReference type="InterPro" id="IPR036291">
    <property type="entry name" value="NAD(P)-bd_dom_sf"/>
</dbReference>
<dbReference type="PANTHER" id="PTHR42879:SF2">
    <property type="entry name" value="3-OXOACYL-[ACYL-CARRIER-PROTEIN] REDUCTASE FABG"/>
    <property type="match status" value="1"/>
</dbReference>
<evidence type="ECO:0000256" key="1">
    <source>
        <dbReference type="ARBA" id="ARBA00006484"/>
    </source>
</evidence>
<dbReference type="PRINTS" id="PR00080">
    <property type="entry name" value="SDRFAMILY"/>
</dbReference>
<dbReference type="PATRIC" id="fig|1434107.4.peg.399"/>
<dbReference type="PROSITE" id="PS00061">
    <property type="entry name" value="ADH_SHORT"/>
    <property type="match status" value="1"/>
</dbReference>
<dbReference type="AlphaFoldDB" id="A0A0E3SJM1"/>
<evidence type="ECO:0000259" key="3">
    <source>
        <dbReference type="SMART" id="SM00822"/>
    </source>
</evidence>
<reference evidence="4" key="1">
    <citation type="submission" date="2014-07" db="EMBL/GenBank/DDBJ databases">
        <title>Methanogenic archaea and the global carbon cycle.</title>
        <authorList>
            <person name="Henriksen J.R."/>
            <person name="Luke J."/>
            <person name="Reinhart S."/>
            <person name="Benedict M.N."/>
            <person name="Youngblut N.D."/>
            <person name="Metcalf M.E."/>
            <person name="Whitaker R.J."/>
            <person name="Metcalf W.W."/>
        </authorList>
    </citation>
    <scope>NUCLEOTIDE SEQUENCE [LARGE SCALE GENOMIC DNA]</scope>
    <source>
        <strain evidence="4">3</strain>
    </source>
</reference>
<dbReference type="EC" id="1.1.1.100" evidence="4"/>
<organism evidence="4 5">
    <name type="scientific">Methanosarcina barkeri 3</name>
    <dbReference type="NCBI Taxonomy" id="1434107"/>
    <lineage>
        <taxon>Archaea</taxon>
        <taxon>Methanobacteriati</taxon>
        <taxon>Methanobacteriota</taxon>
        <taxon>Stenosarchaea group</taxon>
        <taxon>Methanomicrobia</taxon>
        <taxon>Methanosarcinales</taxon>
        <taxon>Methanosarcinaceae</taxon>
        <taxon>Methanosarcina</taxon>
    </lineage>
</organism>
<dbReference type="GeneID" id="24787750"/>
<dbReference type="InterPro" id="IPR057326">
    <property type="entry name" value="KR_dom"/>
</dbReference>
<dbReference type="RefSeq" id="WP_048106008.1">
    <property type="nucleotide sequence ID" value="NZ_CP009517.1"/>
</dbReference>
<dbReference type="PANTHER" id="PTHR42879">
    <property type="entry name" value="3-OXOACYL-(ACYL-CARRIER-PROTEIN) REDUCTASE"/>
    <property type="match status" value="1"/>
</dbReference>
<dbReference type="OrthoDB" id="24596at2157"/>
<dbReference type="GO" id="GO:0032787">
    <property type="term" value="P:monocarboxylic acid metabolic process"/>
    <property type="evidence" value="ECO:0007669"/>
    <property type="project" value="UniProtKB-ARBA"/>
</dbReference>
<dbReference type="HOGENOM" id="CLU_010194_1_1_2"/>
<protein>
    <submittedName>
        <fullName evidence="4">3-oxoacyl-[acyl-carrier protein] reductase</fullName>
        <ecNumber evidence="4">1.1.1.100</ecNumber>
    </submittedName>
</protein>
<dbReference type="InterPro" id="IPR050259">
    <property type="entry name" value="SDR"/>
</dbReference>
<evidence type="ECO:0000313" key="4">
    <source>
        <dbReference type="EMBL" id="AKB80877.1"/>
    </source>
</evidence>
<keyword evidence="5" id="KW-1185">Reference proteome</keyword>
<dbReference type="CDD" id="cd05233">
    <property type="entry name" value="SDR_c"/>
    <property type="match status" value="1"/>
</dbReference>
<dbReference type="PRINTS" id="PR00081">
    <property type="entry name" value="GDHRDH"/>
</dbReference>
<dbReference type="FunFam" id="3.40.50.720:FF:000084">
    <property type="entry name" value="Short-chain dehydrogenase reductase"/>
    <property type="match status" value="1"/>
</dbReference>
<dbReference type="STRING" id="1434107.MSBR3_0299"/>
<sequence length="236" mass="25579">MSLAGQTALVTGGSKGIGRAICLALAKEGANIIIASRNESEIKETMDKLKEMGSKSLAIQADVRSEEDVRRLISMTIDKCGKLDILINNAGVAYKRRLEETTLEEYEKIIDTNLKGVFLCTKYAIPYIRESKNGKIINISSVGGLHGLPEFSVYCASKFGVNGITESIASELEGEIKVYAVCPGAVDTDMYRSLFSNRPSLKPEHIAEKVLELASPDSKVTSGKIIEIQAPPVPQL</sequence>
<keyword evidence="4" id="KW-0560">Oxidoreductase</keyword>
<dbReference type="InterPro" id="IPR002347">
    <property type="entry name" value="SDR_fam"/>
</dbReference>
<dbReference type="GO" id="GO:0004316">
    <property type="term" value="F:3-oxoacyl-[acyl-carrier-protein] reductase (NADPH) activity"/>
    <property type="evidence" value="ECO:0007669"/>
    <property type="project" value="UniProtKB-EC"/>
</dbReference>
<dbReference type="KEGG" id="mbak:MSBR3_0299"/>
<dbReference type="Gene3D" id="3.40.50.720">
    <property type="entry name" value="NAD(P)-binding Rossmann-like Domain"/>
    <property type="match status" value="1"/>
</dbReference>
<proteinExistence type="inferred from homology"/>
<dbReference type="Pfam" id="PF00106">
    <property type="entry name" value="adh_short"/>
    <property type="match status" value="1"/>
</dbReference>
<feature type="domain" description="Ketoreductase" evidence="3">
    <location>
        <begin position="6"/>
        <end position="189"/>
    </location>
</feature>
<dbReference type="Proteomes" id="UP000033066">
    <property type="component" value="Chromosome"/>
</dbReference>
<accession>A0A0E3SJM1</accession>
<evidence type="ECO:0000256" key="2">
    <source>
        <dbReference type="RuleBase" id="RU000363"/>
    </source>
</evidence>
<comment type="similarity">
    <text evidence="1 2">Belongs to the short-chain dehydrogenases/reductases (SDR) family.</text>
</comment>
<evidence type="ECO:0000313" key="5">
    <source>
        <dbReference type="Proteomes" id="UP000033066"/>
    </source>
</evidence>
<dbReference type="EMBL" id="CP009517">
    <property type="protein sequence ID" value="AKB80877.1"/>
    <property type="molecule type" value="Genomic_DNA"/>
</dbReference>